<organism evidence="1">
    <name type="scientific">marine metagenome</name>
    <dbReference type="NCBI Taxonomy" id="408172"/>
    <lineage>
        <taxon>unclassified sequences</taxon>
        <taxon>metagenomes</taxon>
        <taxon>ecological metagenomes</taxon>
    </lineage>
</organism>
<sequence>GIPMYNGYMANAKINATTENHSRIRDMMTANLATCVYSDSFIKLLASPNKFINATCGKNAQTWAAYFSRHFNNDNAGWENPYSKGSTFVDNNPSTNPPLGTLHLWHNGKYITITTNVGTEDGKNKYLTASILIE</sequence>
<proteinExistence type="predicted"/>
<dbReference type="EMBL" id="UINC01182415">
    <property type="protein sequence ID" value="SVD92621.1"/>
    <property type="molecule type" value="Genomic_DNA"/>
</dbReference>
<gene>
    <name evidence="1" type="ORF">METZ01_LOCUS445475</name>
</gene>
<evidence type="ECO:0000313" key="1">
    <source>
        <dbReference type="EMBL" id="SVD92621.1"/>
    </source>
</evidence>
<reference evidence="1" key="1">
    <citation type="submission" date="2018-05" db="EMBL/GenBank/DDBJ databases">
        <authorList>
            <person name="Lanie J.A."/>
            <person name="Ng W.-L."/>
            <person name="Kazmierczak K.M."/>
            <person name="Andrzejewski T.M."/>
            <person name="Davidsen T.M."/>
            <person name="Wayne K.J."/>
            <person name="Tettelin H."/>
            <person name="Glass J.I."/>
            <person name="Rusch D."/>
            <person name="Podicherti R."/>
            <person name="Tsui H.-C.T."/>
            <person name="Winkler M.E."/>
        </authorList>
    </citation>
    <scope>NUCLEOTIDE SEQUENCE</scope>
</reference>
<accession>A0A382ZAU7</accession>
<name>A0A382ZAU7_9ZZZZ</name>
<protein>
    <submittedName>
        <fullName evidence="1">Uncharacterized protein</fullName>
    </submittedName>
</protein>
<feature type="non-terminal residue" evidence="1">
    <location>
        <position position="1"/>
    </location>
</feature>
<dbReference type="AlphaFoldDB" id="A0A382ZAU7"/>